<dbReference type="Pfam" id="PF04640">
    <property type="entry name" value="PLATZ"/>
    <property type="match status" value="1"/>
</dbReference>
<sequence length="231" mass="24757">MPSMKEMAQADAERVPPAWLRPLLETKYFEVCPDHPLGASRGTRSGGTCNFFCTDCPGRALCTSCLAGHPGHKVIQIRKLFGHGVVRVADVEALLNVSEMQPYLLNCHHVVFLNKRPMAGQGRTGEIMCAECERAILDAACRFCSIGCKLAALPDDLDFTVSFAVAPKSDSESLGGNDSDSSTDDHTFRPSGSRSAKLGRGNSAQEGEAGTSGASKLSSQHRRSKGVPENF</sequence>
<protein>
    <recommendedName>
        <fullName evidence="3">B box-type domain-containing protein</fullName>
    </recommendedName>
</protein>
<dbReference type="PANTHER" id="PTHR31065:SF49">
    <property type="entry name" value="PLATZ TRANSCRIPTION FACTOR FAMILY PROTEIN"/>
    <property type="match status" value="1"/>
</dbReference>
<proteinExistence type="predicted"/>
<reference evidence="2" key="1">
    <citation type="submission" date="2018-04" db="EMBL/GenBank/DDBJ databases">
        <title>WGS assembly of Panicum hallii.</title>
        <authorList>
            <person name="Lovell J."/>
            <person name="Jenkins J."/>
            <person name="Lowry D."/>
            <person name="Mamidi S."/>
            <person name="Sreedasyam A."/>
            <person name="Weng X."/>
            <person name="Barry K."/>
            <person name="Bonette J."/>
            <person name="Campitelli B."/>
            <person name="Daum C."/>
            <person name="Gordon S."/>
            <person name="Gould B."/>
            <person name="Lipzen A."/>
            <person name="Macqueen A."/>
            <person name="Palacio-Mejia J."/>
            <person name="Plott C."/>
            <person name="Shakirov E."/>
            <person name="Shu S."/>
            <person name="Yoshinaga Y."/>
            <person name="Zane M."/>
            <person name="Rokhsar D."/>
            <person name="Grimwood J."/>
            <person name="Schmutz J."/>
            <person name="Juenger T."/>
        </authorList>
    </citation>
    <scope>NUCLEOTIDE SEQUENCE [LARGE SCALE GENOMIC DNA]</scope>
    <source>
        <strain evidence="2">FIL2</strain>
    </source>
</reference>
<evidence type="ECO:0000313" key="2">
    <source>
        <dbReference type="EMBL" id="PAN04477.1"/>
    </source>
</evidence>
<name>A0A2S3GM02_9POAL</name>
<dbReference type="PANTHER" id="PTHR31065">
    <property type="entry name" value="PLATZ TRANSCRIPTION FACTOR FAMILY PROTEIN"/>
    <property type="match status" value="1"/>
</dbReference>
<evidence type="ECO:0000256" key="1">
    <source>
        <dbReference type="SAM" id="MobiDB-lite"/>
    </source>
</evidence>
<dbReference type="Proteomes" id="UP000243499">
    <property type="component" value="Chromosome 1"/>
</dbReference>
<accession>A0A2S3GM02</accession>
<organism evidence="2">
    <name type="scientific">Panicum hallii</name>
    <dbReference type="NCBI Taxonomy" id="206008"/>
    <lineage>
        <taxon>Eukaryota</taxon>
        <taxon>Viridiplantae</taxon>
        <taxon>Streptophyta</taxon>
        <taxon>Embryophyta</taxon>
        <taxon>Tracheophyta</taxon>
        <taxon>Spermatophyta</taxon>
        <taxon>Magnoliopsida</taxon>
        <taxon>Liliopsida</taxon>
        <taxon>Poales</taxon>
        <taxon>Poaceae</taxon>
        <taxon>PACMAD clade</taxon>
        <taxon>Panicoideae</taxon>
        <taxon>Panicodae</taxon>
        <taxon>Paniceae</taxon>
        <taxon>Panicinae</taxon>
        <taxon>Panicum</taxon>
        <taxon>Panicum sect. Panicum</taxon>
    </lineage>
</organism>
<dbReference type="InterPro" id="IPR006734">
    <property type="entry name" value="PLATZ"/>
</dbReference>
<dbReference type="Gramene" id="PAN04477">
    <property type="protein sequence ID" value="PAN04477"/>
    <property type="gene ID" value="PAHAL_1G070400"/>
</dbReference>
<gene>
    <name evidence="2" type="ORF">PAHAL_1G070400</name>
</gene>
<feature type="region of interest" description="Disordered" evidence="1">
    <location>
        <begin position="168"/>
        <end position="231"/>
    </location>
</feature>
<dbReference type="AlphaFoldDB" id="A0A2S3GM02"/>
<dbReference type="EMBL" id="CM008046">
    <property type="protein sequence ID" value="PAN04477.1"/>
    <property type="molecule type" value="Genomic_DNA"/>
</dbReference>
<evidence type="ECO:0008006" key="3">
    <source>
        <dbReference type="Google" id="ProtNLM"/>
    </source>
</evidence>